<dbReference type="AlphaFoldDB" id="A0AAD7J7D1"/>
<comment type="caution">
    <text evidence="5">The sequence shown here is derived from an EMBL/GenBank/DDBJ whole genome shotgun (WGS) entry which is preliminary data.</text>
</comment>
<dbReference type="InterPro" id="IPR036318">
    <property type="entry name" value="FAD-bd_PCMH-like_sf"/>
</dbReference>
<comment type="similarity">
    <text evidence="1">Belongs to the oxygen-dependent FAD-linked oxidoreductase family.</text>
</comment>
<dbReference type="Gene3D" id="3.30.465.10">
    <property type="match status" value="2"/>
</dbReference>
<gene>
    <name evidence="5" type="ORF">B0H16DRAFT_1535515</name>
</gene>
<dbReference type="Pfam" id="PF01565">
    <property type="entry name" value="FAD_binding_4"/>
    <property type="match status" value="1"/>
</dbReference>
<keyword evidence="3" id="KW-0732">Signal</keyword>
<accession>A0AAD7J7D1</accession>
<feature type="domain" description="FAD-binding PCMH-type" evidence="4">
    <location>
        <begin position="123"/>
        <end position="304"/>
    </location>
</feature>
<dbReference type="EMBL" id="JARKIB010000041">
    <property type="protein sequence ID" value="KAJ7758745.1"/>
    <property type="molecule type" value="Genomic_DNA"/>
</dbReference>
<evidence type="ECO:0000256" key="1">
    <source>
        <dbReference type="ARBA" id="ARBA00005466"/>
    </source>
</evidence>
<dbReference type="InterPro" id="IPR016169">
    <property type="entry name" value="FAD-bd_PCMH_sub2"/>
</dbReference>
<evidence type="ECO:0000313" key="5">
    <source>
        <dbReference type="EMBL" id="KAJ7758745.1"/>
    </source>
</evidence>
<dbReference type="GO" id="GO:0016491">
    <property type="term" value="F:oxidoreductase activity"/>
    <property type="evidence" value="ECO:0007669"/>
    <property type="project" value="UniProtKB-KW"/>
</dbReference>
<evidence type="ECO:0000256" key="2">
    <source>
        <dbReference type="ARBA" id="ARBA00023002"/>
    </source>
</evidence>
<evidence type="ECO:0000259" key="4">
    <source>
        <dbReference type="PROSITE" id="PS51387"/>
    </source>
</evidence>
<organism evidence="5 6">
    <name type="scientific">Mycena metata</name>
    <dbReference type="NCBI Taxonomy" id="1033252"/>
    <lineage>
        <taxon>Eukaryota</taxon>
        <taxon>Fungi</taxon>
        <taxon>Dikarya</taxon>
        <taxon>Basidiomycota</taxon>
        <taxon>Agaricomycotina</taxon>
        <taxon>Agaricomycetes</taxon>
        <taxon>Agaricomycetidae</taxon>
        <taxon>Agaricales</taxon>
        <taxon>Marasmiineae</taxon>
        <taxon>Mycenaceae</taxon>
        <taxon>Mycena</taxon>
    </lineage>
</organism>
<name>A0AAD7J7D1_9AGAR</name>
<reference evidence="5" key="1">
    <citation type="submission" date="2023-03" db="EMBL/GenBank/DDBJ databases">
        <title>Massive genome expansion in bonnet fungi (Mycena s.s.) driven by repeated elements and novel gene families across ecological guilds.</title>
        <authorList>
            <consortium name="Lawrence Berkeley National Laboratory"/>
            <person name="Harder C.B."/>
            <person name="Miyauchi S."/>
            <person name="Viragh M."/>
            <person name="Kuo A."/>
            <person name="Thoen E."/>
            <person name="Andreopoulos B."/>
            <person name="Lu D."/>
            <person name="Skrede I."/>
            <person name="Drula E."/>
            <person name="Henrissat B."/>
            <person name="Morin E."/>
            <person name="Kohler A."/>
            <person name="Barry K."/>
            <person name="LaButti K."/>
            <person name="Morin E."/>
            <person name="Salamov A."/>
            <person name="Lipzen A."/>
            <person name="Mereny Z."/>
            <person name="Hegedus B."/>
            <person name="Baldrian P."/>
            <person name="Stursova M."/>
            <person name="Weitz H."/>
            <person name="Taylor A."/>
            <person name="Grigoriev I.V."/>
            <person name="Nagy L.G."/>
            <person name="Martin F."/>
            <person name="Kauserud H."/>
        </authorList>
    </citation>
    <scope>NUCLEOTIDE SEQUENCE</scope>
    <source>
        <strain evidence="5">CBHHK182m</strain>
    </source>
</reference>
<evidence type="ECO:0000256" key="3">
    <source>
        <dbReference type="SAM" id="SignalP"/>
    </source>
</evidence>
<keyword evidence="6" id="KW-1185">Reference proteome</keyword>
<dbReference type="Pfam" id="PF08031">
    <property type="entry name" value="BBE"/>
    <property type="match status" value="1"/>
</dbReference>
<dbReference type="InterPro" id="IPR050432">
    <property type="entry name" value="FAD-linked_Oxidoreductases_BP"/>
</dbReference>
<keyword evidence="2" id="KW-0560">Oxidoreductase</keyword>
<protein>
    <submittedName>
        <fullName evidence="5">FAD-binding domain-containing protein</fullName>
    </submittedName>
</protein>
<evidence type="ECO:0000313" key="6">
    <source>
        <dbReference type="Proteomes" id="UP001215598"/>
    </source>
</evidence>
<dbReference type="Proteomes" id="UP001215598">
    <property type="component" value="Unassembled WGS sequence"/>
</dbReference>
<dbReference type="PANTHER" id="PTHR13878:SF91">
    <property type="entry name" value="FAD BINDING DOMAIN PROTEIN (AFU_ORTHOLOGUE AFUA_6G12070)-RELATED"/>
    <property type="match status" value="1"/>
</dbReference>
<dbReference type="InterPro" id="IPR012951">
    <property type="entry name" value="BBE"/>
</dbReference>
<feature type="signal peptide" evidence="3">
    <location>
        <begin position="1"/>
        <end position="20"/>
    </location>
</feature>
<dbReference type="GO" id="GO:0071949">
    <property type="term" value="F:FAD binding"/>
    <property type="evidence" value="ECO:0007669"/>
    <property type="project" value="InterPro"/>
</dbReference>
<feature type="chain" id="PRO_5042257564" evidence="3">
    <location>
        <begin position="21"/>
        <end position="570"/>
    </location>
</feature>
<dbReference type="PROSITE" id="PS51387">
    <property type="entry name" value="FAD_PCMH"/>
    <property type="match status" value="1"/>
</dbReference>
<dbReference type="PANTHER" id="PTHR13878">
    <property type="entry name" value="GULONOLACTONE OXIDASE"/>
    <property type="match status" value="1"/>
</dbReference>
<dbReference type="InterPro" id="IPR006094">
    <property type="entry name" value="Oxid_FAD_bind_N"/>
</dbReference>
<sequence length="570" mass="62186">MTRAIGLFLASLFLSTIASSSKMSGVTEARWHALNASVNGRLHIAKPFALPCFSRYDNVSLAVDEQACRAIQANYTSPAFRIESFSANMMVEYETCMSTASGCLLDSTDPQGTLATDGTSCDQGDISPYYIDIGLASDIQTAFQFSKETDVPLSIKNSGHDYLGRTRRRDSLGLWTHNLQEISYHPQFVPEQCGGSHRAITVGAGVTFEQVYAFADENDAMFIGGYAQTIGASGGWMMGGGHGVLSPSFGLGVDRVLEIKIVTPDGMLRTANACQNTDLFWALRGGGGGTFGVVIESTHLVEQRIPIQVINMTFTPTDTNLQEYFEILVNTSAQWGSEGWGGHINHSPPGIIYVNPRLSLDEATASMAQLTAFAKLNNGTSVIETLPSWLPFFTQFIVEVEAPVGSPKVLGSRLMPLALFESVEGRSRLVTHLLNQTAERGLPYIPVTTPIAFNYTPGTTSVTPAWRNSLWNLSNGPVWAYNSSVAEIRATLVSLHDFVHDQLTALAPDSGAYMNEGEIYESNHEFAYWGPNYERLLAVKNKYDPDGLLDCWKCVGWKGATHFPCYLTLA</sequence>
<dbReference type="SUPFAM" id="SSF56176">
    <property type="entry name" value="FAD-binding/transporter-associated domain-like"/>
    <property type="match status" value="1"/>
</dbReference>
<proteinExistence type="inferred from homology"/>
<dbReference type="InterPro" id="IPR016166">
    <property type="entry name" value="FAD-bd_PCMH"/>
</dbReference>